<dbReference type="PANTHER" id="PTHR22576">
    <property type="entry name" value="MUCOSA ASSOCIATED LYMPHOID TISSUE LYMPHOMA TRANSLOCATION PROTEIN 1/PARACASPASE"/>
    <property type="match status" value="1"/>
</dbReference>
<protein>
    <recommendedName>
        <fullName evidence="1">Caspase family p20 domain-containing protein</fullName>
    </recommendedName>
</protein>
<dbReference type="OrthoDB" id="6044770at2759"/>
<accession>A0A7R9QUU5</accession>
<dbReference type="Gene3D" id="3.40.50.1460">
    <property type="match status" value="1"/>
</dbReference>
<dbReference type="PROSITE" id="PS50208">
    <property type="entry name" value="CASPASE_P20"/>
    <property type="match status" value="1"/>
</dbReference>
<dbReference type="PANTHER" id="PTHR22576:SF41">
    <property type="entry name" value="CASPASE 14, APOPTOSIS-RELATED CYSTEINE PEPTIDASE"/>
    <property type="match status" value="1"/>
</dbReference>
<proteinExistence type="predicted"/>
<dbReference type="SUPFAM" id="SSF52129">
    <property type="entry name" value="Caspase-like"/>
    <property type="match status" value="1"/>
</dbReference>
<sequence length="182" mass="20809">MSILNEYATSEHPGDSFIMMFTGHGFDGKITSNDNYEHDVLPIQHALDVFSEKNCSALQSKPKVFLFNCCREKPNHQTPAKIVDGTWKNKNKRTFITYSCARGYLAYCNGNAKYTYFGRALSHTMAQFASYKSLDEIIKKTTARLEIDLQVVREMDPTDDNQHNPEFQTFGVQKDLFFNPGL</sequence>
<gene>
    <name evidence="2" type="ORF">ONB1V03_LOCUS14615</name>
</gene>
<dbReference type="Proteomes" id="UP000728032">
    <property type="component" value="Unassembled WGS sequence"/>
</dbReference>
<dbReference type="InterPro" id="IPR029030">
    <property type="entry name" value="Caspase-like_dom_sf"/>
</dbReference>
<dbReference type="InterPro" id="IPR052039">
    <property type="entry name" value="Caspase-related_regulators"/>
</dbReference>
<dbReference type="GO" id="GO:0004197">
    <property type="term" value="F:cysteine-type endopeptidase activity"/>
    <property type="evidence" value="ECO:0007669"/>
    <property type="project" value="InterPro"/>
</dbReference>
<dbReference type="EMBL" id="CAJPVJ010014079">
    <property type="protein sequence ID" value="CAG2175176.1"/>
    <property type="molecule type" value="Genomic_DNA"/>
</dbReference>
<evidence type="ECO:0000259" key="1">
    <source>
        <dbReference type="PROSITE" id="PS50208"/>
    </source>
</evidence>
<dbReference type="AlphaFoldDB" id="A0A7R9QUU5"/>
<dbReference type="GO" id="GO:0006508">
    <property type="term" value="P:proteolysis"/>
    <property type="evidence" value="ECO:0007669"/>
    <property type="project" value="InterPro"/>
</dbReference>
<name>A0A7R9QUU5_9ACAR</name>
<dbReference type="Pfam" id="PF00656">
    <property type="entry name" value="Peptidase_C14"/>
    <property type="match status" value="1"/>
</dbReference>
<organism evidence="2">
    <name type="scientific">Oppiella nova</name>
    <dbReference type="NCBI Taxonomy" id="334625"/>
    <lineage>
        <taxon>Eukaryota</taxon>
        <taxon>Metazoa</taxon>
        <taxon>Ecdysozoa</taxon>
        <taxon>Arthropoda</taxon>
        <taxon>Chelicerata</taxon>
        <taxon>Arachnida</taxon>
        <taxon>Acari</taxon>
        <taxon>Acariformes</taxon>
        <taxon>Sarcoptiformes</taxon>
        <taxon>Oribatida</taxon>
        <taxon>Brachypylina</taxon>
        <taxon>Oppioidea</taxon>
        <taxon>Oppiidae</taxon>
        <taxon>Oppiella</taxon>
    </lineage>
</organism>
<feature type="domain" description="Caspase family p20" evidence="1">
    <location>
        <begin position="1"/>
        <end position="71"/>
    </location>
</feature>
<dbReference type="InterPro" id="IPR011600">
    <property type="entry name" value="Pept_C14_caspase"/>
</dbReference>
<keyword evidence="3" id="KW-1185">Reference proteome</keyword>
<evidence type="ECO:0000313" key="2">
    <source>
        <dbReference type="EMBL" id="CAD7657990.1"/>
    </source>
</evidence>
<evidence type="ECO:0000313" key="3">
    <source>
        <dbReference type="Proteomes" id="UP000728032"/>
    </source>
</evidence>
<dbReference type="InterPro" id="IPR001309">
    <property type="entry name" value="Pept_C14_p20"/>
</dbReference>
<dbReference type="EMBL" id="OC928904">
    <property type="protein sequence ID" value="CAD7657990.1"/>
    <property type="molecule type" value="Genomic_DNA"/>
</dbReference>
<reference evidence="2" key="1">
    <citation type="submission" date="2020-11" db="EMBL/GenBank/DDBJ databases">
        <authorList>
            <person name="Tran Van P."/>
        </authorList>
    </citation>
    <scope>NUCLEOTIDE SEQUENCE</scope>
</reference>